<dbReference type="PANTHER" id="PTHR30071:SF1">
    <property type="entry name" value="CYTOCHROME B_B6 PROTEIN-RELATED"/>
    <property type="match status" value="1"/>
</dbReference>
<dbReference type="InterPro" id="IPR002541">
    <property type="entry name" value="Cyt_c_assembly"/>
</dbReference>
<evidence type="ECO:0000256" key="2">
    <source>
        <dbReference type="ARBA" id="ARBA00004141"/>
    </source>
</evidence>
<dbReference type="EMBL" id="CBLY010000006">
    <property type="protein sequence ID" value="CDG34347.1"/>
    <property type="molecule type" value="Genomic_DNA"/>
</dbReference>
<keyword evidence="9" id="KW-1003">Cell membrane</keyword>
<dbReference type="GO" id="GO:0017004">
    <property type="term" value="P:cytochrome complex assembly"/>
    <property type="evidence" value="ECO:0007669"/>
    <property type="project" value="UniProtKB-KW"/>
</dbReference>
<dbReference type="Proteomes" id="UP000027590">
    <property type="component" value="Unassembled WGS sequence"/>
</dbReference>
<keyword evidence="8 9" id="KW-0472">Membrane</keyword>
<name>A0A7U7G741_9PROT</name>
<dbReference type="PANTHER" id="PTHR30071">
    <property type="entry name" value="HEME EXPORTER PROTEIN C"/>
    <property type="match status" value="1"/>
</dbReference>
<keyword evidence="7 9" id="KW-1133">Transmembrane helix</keyword>
<comment type="caution">
    <text evidence="11">The sequence shown here is derived from an EMBL/GenBank/DDBJ whole genome shotgun (WGS) entry which is preliminary data.</text>
</comment>
<evidence type="ECO:0000256" key="3">
    <source>
        <dbReference type="ARBA" id="ARBA00005840"/>
    </source>
</evidence>
<dbReference type="PRINTS" id="PR01386">
    <property type="entry name" value="CCMCBIOGNSIS"/>
</dbReference>
<dbReference type="Pfam" id="PF01578">
    <property type="entry name" value="Cytochrom_C_asm"/>
    <property type="match status" value="1"/>
</dbReference>
<evidence type="ECO:0000313" key="12">
    <source>
        <dbReference type="Proteomes" id="UP000027590"/>
    </source>
</evidence>
<evidence type="ECO:0000256" key="1">
    <source>
        <dbReference type="ARBA" id="ARBA00002442"/>
    </source>
</evidence>
<proteinExistence type="inferred from homology"/>
<dbReference type="AlphaFoldDB" id="A0A7U7G741"/>
<dbReference type="GO" id="GO:0020037">
    <property type="term" value="F:heme binding"/>
    <property type="evidence" value="ECO:0007669"/>
    <property type="project" value="InterPro"/>
</dbReference>
<keyword evidence="9" id="KW-0813">Transport</keyword>
<dbReference type="NCBIfam" id="TIGR01191">
    <property type="entry name" value="ccmC"/>
    <property type="match status" value="1"/>
</dbReference>
<keyword evidence="11" id="KW-0456">Lyase</keyword>
<dbReference type="GO" id="GO:0016829">
    <property type="term" value="F:lyase activity"/>
    <property type="evidence" value="ECO:0007669"/>
    <property type="project" value="UniProtKB-KW"/>
</dbReference>
<comment type="similarity">
    <text evidence="3 9">Belongs to the CcmC/CycZ/HelC family.</text>
</comment>
<comment type="function">
    <text evidence="1 9">Required for the export of heme to the periplasm for the biogenesis of c-type cytochromes.</text>
</comment>
<protein>
    <recommendedName>
        <fullName evidence="4 9">Heme exporter protein C</fullName>
    </recommendedName>
    <alternativeName>
        <fullName evidence="9">Cytochrome c-type biogenesis protein</fullName>
    </alternativeName>
</protein>
<reference evidence="11 12" key="1">
    <citation type="journal article" date="2014" name="Genome Biol. Evol.">
        <title>Acetic acid bacteria genomes reveal functional traits for adaptation to life in insect guts.</title>
        <authorList>
            <person name="Chouaia B."/>
            <person name="Gaiarsa S."/>
            <person name="Crotti E."/>
            <person name="Comandatore F."/>
            <person name="Degli Esposti M."/>
            <person name="Ricci I."/>
            <person name="Alma A."/>
            <person name="Favia G."/>
            <person name="Bandi C."/>
            <person name="Daffonchio D."/>
        </authorList>
    </citation>
    <scope>NUCLEOTIDE SEQUENCE [LARGE SCALE GENOMIC DNA]</scope>
    <source>
        <strain evidence="12">AM169</strain>
    </source>
</reference>
<evidence type="ECO:0000256" key="4">
    <source>
        <dbReference type="ARBA" id="ARBA00016463"/>
    </source>
</evidence>
<keyword evidence="6 9" id="KW-0201">Cytochrome c-type biogenesis</keyword>
<evidence type="ECO:0000259" key="10">
    <source>
        <dbReference type="Pfam" id="PF01578"/>
    </source>
</evidence>
<evidence type="ECO:0000256" key="8">
    <source>
        <dbReference type="ARBA" id="ARBA00023136"/>
    </source>
</evidence>
<feature type="transmembrane region" description="Helical" evidence="9">
    <location>
        <begin position="27"/>
        <end position="49"/>
    </location>
</feature>
<evidence type="ECO:0000313" key="11">
    <source>
        <dbReference type="EMBL" id="CDG34347.1"/>
    </source>
</evidence>
<organism evidence="11 12">
    <name type="scientific">Parasaccharibacter apium</name>
    <dbReference type="NCBI Taxonomy" id="1510841"/>
    <lineage>
        <taxon>Bacteria</taxon>
        <taxon>Pseudomonadati</taxon>
        <taxon>Pseudomonadota</taxon>
        <taxon>Alphaproteobacteria</taxon>
        <taxon>Acetobacterales</taxon>
        <taxon>Acetobacteraceae</taxon>
        <taxon>Parasaccharibacter</taxon>
    </lineage>
</organism>
<evidence type="ECO:0000256" key="7">
    <source>
        <dbReference type="ARBA" id="ARBA00022989"/>
    </source>
</evidence>
<keyword evidence="9" id="KW-0997">Cell inner membrane</keyword>
<gene>
    <name evidence="9" type="primary">ccmC</name>
    <name evidence="11" type="ORF">SACS_1609</name>
</gene>
<evidence type="ECO:0000256" key="9">
    <source>
        <dbReference type="RuleBase" id="RU364092"/>
    </source>
</evidence>
<accession>A0A7U7G741</accession>
<dbReference type="InterPro" id="IPR003557">
    <property type="entry name" value="Cyt_c_biogenesis_CcmC"/>
</dbReference>
<feature type="transmembrane region" description="Helical" evidence="9">
    <location>
        <begin position="207"/>
        <end position="228"/>
    </location>
</feature>
<feature type="transmembrane region" description="Helical" evidence="9">
    <location>
        <begin position="69"/>
        <end position="90"/>
    </location>
</feature>
<dbReference type="GO" id="GO:0005886">
    <property type="term" value="C:plasma membrane"/>
    <property type="evidence" value="ECO:0007669"/>
    <property type="project" value="UniProtKB-SubCell"/>
</dbReference>
<evidence type="ECO:0000256" key="5">
    <source>
        <dbReference type="ARBA" id="ARBA00022692"/>
    </source>
</evidence>
<keyword evidence="5 9" id="KW-0812">Transmembrane</keyword>
<feature type="transmembrane region" description="Helical" evidence="9">
    <location>
        <begin position="164"/>
        <end position="187"/>
    </location>
</feature>
<feature type="transmembrane region" description="Helical" evidence="9">
    <location>
        <begin position="102"/>
        <end position="121"/>
    </location>
</feature>
<dbReference type="RefSeq" id="WP_043560916.1">
    <property type="nucleotide sequence ID" value="NZ_CBLY010000006.1"/>
</dbReference>
<reference evidence="11 12" key="2">
    <citation type="journal article" date="2014" name="PLoS ONE">
        <title>Evolution of mitochondria reconstructed from the energy metabolism of living bacteria.</title>
        <authorList>
            <person name="Degli Esposti M."/>
            <person name="Chouaia B."/>
            <person name="Comandatore F."/>
            <person name="Crotti E."/>
            <person name="Sassera D."/>
            <person name="Lievens P.M."/>
            <person name="Daffonchio D."/>
            <person name="Bandi C."/>
        </authorList>
    </citation>
    <scope>NUCLEOTIDE SEQUENCE [LARGE SCALE GENOMIC DNA]</scope>
    <source>
        <strain evidence="12">AM169</strain>
    </source>
</reference>
<feature type="transmembrane region" description="Helical" evidence="9">
    <location>
        <begin position="133"/>
        <end position="152"/>
    </location>
</feature>
<dbReference type="InterPro" id="IPR045062">
    <property type="entry name" value="Cyt_c_biogenesis_CcsA/CcmC"/>
</dbReference>
<evidence type="ECO:0000256" key="6">
    <source>
        <dbReference type="ARBA" id="ARBA00022748"/>
    </source>
</evidence>
<dbReference type="GO" id="GO:0015232">
    <property type="term" value="F:heme transmembrane transporter activity"/>
    <property type="evidence" value="ECO:0007669"/>
    <property type="project" value="InterPro"/>
</dbReference>
<feature type="domain" description="Cytochrome c assembly protein" evidence="10">
    <location>
        <begin position="36"/>
        <end position="190"/>
    </location>
</feature>
<comment type="subcellular location">
    <subcellularLocation>
        <location evidence="9">Cell inner membrane</location>
    </subcellularLocation>
    <subcellularLocation>
        <location evidence="2">Membrane</location>
        <topology evidence="2">Multi-pass membrane protein</topology>
    </subcellularLocation>
</comment>
<sequence>MSFSTSPAPSGRWTGSPARFLHVTRPMALPCLLVGLAVLAAGLIWGLGFAPADWQQGETVRIMYLHVPMAWLASAGYVLLAACGLLSLVWRHPLAGIVALEAGPLGATAAALCLITGSLWGKPGWGTWWVWDARLTSMLVLFFLYLGHILTIRAFDDPVRGQRAAALLALAGVVDLPIIKFSVQWWNTLHQPDSITLTGAPTMAMSMFWPLLVCTAGFTLTGTALLLIRCRAALLERRTQALALRDISP</sequence>